<keyword evidence="2" id="KW-1185">Reference proteome</keyword>
<name>A0A9P9DN29_9PLEO</name>
<reference evidence="1" key="1">
    <citation type="journal article" date="2021" name="Nat. Commun.">
        <title>Genetic determinants of endophytism in the Arabidopsis root mycobiome.</title>
        <authorList>
            <person name="Mesny F."/>
            <person name="Miyauchi S."/>
            <person name="Thiergart T."/>
            <person name="Pickel B."/>
            <person name="Atanasova L."/>
            <person name="Karlsson M."/>
            <person name="Huettel B."/>
            <person name="Barry K.W."/>
            <person name="Haridas S."/>
            <person name="Chen C."/>
            <person name="Bauer D."/>
            <person name="Andreopoulos W."/>
            <person name="Pangilinan J."/>
            <person name="LaButti K."/>
            <person name="Riley R."/>
            <person name="Lipzen A."/>
            <person name="Clum A."/>
            <person name="Drula E."/>
            <person name="Henrissat B."/>
            <person name="Kohler A."/>
            <person name="Grigoriev I.V."/>
            <person name="Martin F.M."/>
            <person name="Hacquard S."/>
        </authorList>
    </citation>
    <scope>NUCLEOTIDE SEQUENCE</scope>
    <source>
        <strain evidence="1">MPI-CAGE-CH-0243</strain>
    </source>
</reference>
<sequence>MAHLTQRLPWEMLADHFKFVHTNHRYQNRTNLYPRFKPDQGKHLNHFSKVFARLIDEFSSQERAKYPADLTVPSDNEPLLNIATKKRIWKTVERYKTAVPLHLNSSNADHYVLRSEECFLPHWLSSLNTITTSVWGTKDTEYIMHLLKTLIIYGEMEPLLRLASHTDAQRYIDASFLVGDHSWSNIQNHALMSYLCLNVLILKPELHDDTSRVQRLEQMKSNGETTPPKDEFDYRFTYAYQITLLGCNHDDDGSDVASYPHQQFFGALPHMYKYSMWSVNNCGLKNPKDLCQETYKDVYVPHLMDAAVVIDALGKKGLPTELTLQILKLADYTAGRKLPVPNDPFHPANRKELRHYLQYCWNTLIRTNILLKAAGTWIDWEYVVNDMIFMLFGVDYPRMSRLILESDYQGRKEYEVGAPRNRRTFI</sequence>
<evidence type="ECO:0000313" key="2">
    <source>
        <dbReference type="Proteomes" id="UP000700596"/>
    </source>
</evidence>
<accession>A0A9P9DN29</accession>
<gene>
    <name evidence="1" type="ORF">B0J11DRAFT_334727</name>
</gene>
<organism evidence="1 2">
    <name type="scientific">Dendryphion nanum</name>
    <dbReference type="NCBI Taxonomy" id="256645"/>
    <lineage>
        <taxon>Eukaryota</taxon>
        <taxon>Fungi</taxon>
        <taxon>Dikarya</taxon>
        <taxon>Ascomycota</taxon>
        <taxon>Pezizomycotina</taxon>
        <taxon>Dothideomycetes</taxon>
        <taxon>Pleosporomycetidae</taxon>
        <taxon>Pleosporales</taxon>
        <taxon>Torulaceae</taxon>
        <taxon>Dendryphion</taxon>
    </lineage>
</organism>
<dbReference type="EMBL" id="JAGMWT010000009">
    <property type="protein sequence ID" value="KAH7122278.1"/>
    <property type="molecule type" value="Genomic_DNA"/>
</dbReference>
<dbReference type="Proteomes" id="UP000700596">
    <property type="component" value="Unassembled WGS sequence"/>
</dbReference>
<protein>
    <submittedName>
        <fullName evidence="1">Uncharacterized protein</fullName>
    </submittedName>
</protein>
<evidence type="ECO:0000313" key="1">
    <source>
        <dbReference type="EMBL" id="KAH7122278.1"/>
    </source>
</evidence>
<dbReference type="AlphaFoldDB" id="A0A9P9DN29"/>
<dbReference type="OrthoDB" id="3204049at2759"/>
<comment type="caution">
    <text evidence="1">The sequence shown here is derived from an EMBL/GenBank/DDBJ whole genome shotgun (WGS) entry which is preliminary data.</text>
</comment>
<proteinExistence type="predicted"/>